<keyword evidence="7 10" id="KW-0408">Iron</keyword>
<dbReference type="InterPro" id="IPR014353">
    <property type="entry name" value="Membr-bd_ADH_cyt_c"/>
</dbReference>
<dbReference type="SUPFAM" id="SSF46626">
    <property type="entry name" value="Cytochrome c"/>
    <property type="match status" value="3"/>
</dbReference>
<keyword evidence="11" id="KW-0812">Transmembrane</keyword>
<keyword evidence="11" id="KW-1133">Transmembrane helix</keyword>
<dbReference type="Pfam" id="PF00034">
    <property type="entry name" value="Cytochrom_C"/>
    <property type="match status" value="3"/>
</dbReference>
<evidence type="ECO:0000259" key="12">
    <source>
        <dbReference type="PROSITE" id="PS51007"/>
    </source>
</evidence>
<evidence type="ECO:0000256" key="5">
    <source>
        <dbReference type="ARBA" id="ARBA00022729"/>
    </source>
</evidence>
<name>A0A420EKJ9_9SPHN</name>
<keyword evidence="14" id="KW-1185">Reference proteome</keyword>
<feature type="binding site" description="covalent" evidence="9">
    <location>
        <position position="340"/>
    </location>
    <ligand>
        <name>heme c</name>
        <dbReference type="ChEBI" id="CHEBI:61717"/>
        <label>3</label>
    </ligand>
</feature>
<dbReference type="AlphaFoldDB" id="A0A420EKJ9"/>
<evidence type="ECO:0000313" key="13">
    <source>
        <dbReference type="EMBL" id="RKF21225.1"/>
    </source>
</evidence>
<comment type="caution">
    <text evidence="13">The sequence shown here is derived from an EMBL/GenBank/DDBJ whole genome shotgun (WGS) entry which is preliminary data.</text>
</comment>
<keyword evidence="6" id="KW-0677">Repeat</keyword>
<comment type="cofactor">
    <cofactor evidence="9">
        <name>heme c</name>
        <dbReference type="ChEBI" id="CHEBI:61717"/>
    </cofactor>
    <text evidence="9">Binds 3 heme c groups covalently per subunit.</text>
</comment>
<dbReference type="PANTHER" id="PTHR35008:SF8">
    <property type="entry name" value="ALCOHOL DEHYDROGENASE CYTOCHROME C SUBUNIT"/>
    <property type="match status" value="1"/>
</dbReference>
<dbReference type="Gene3D" id="1.10.760.10">
    <property type="entry name" value="Cytochrome c-like domain"/>
    <property type="match status" value="3"/>
</dbReference>
<keyword evidence="5" id="KW-0732">Signal</keyword>
<sequence>MTWEDPLKKALWILLPAIVIIAAATAWFVNRTPASPFDGQESGAASPALIARGEKVARAADCVACHGLPDQPAFSGGLEMATPLGSIYATNITPDKDTGIGGYSLADFDRAVRSGVTPDGHRLYPAMPYPSYTKLSDADVKALYAFFMNGVPATKKANRKSEIPWPLNMRWPLALWNAVFTDPGRYEAKAGQDELWNRGAYLVQGAGHCGSCHTPRGFAMNEKALDDSDPLYLAGNVLDGWYAPSLRADPNRGLGRWSEAEIFQFLKKGRNRHAVVYGSMTEAFNNSLQFMDDQDLKAMAHYLHALPGDSSRDGEPWQYEAKMDAGLAASSGAQTYMSRCSYCHGRDGRGQAPWIPPLAGAASSLAKDGKVSAINATLNGSGRVVAQGIPDAYRMPAYRNQLSDRQIAELLSFVRHAWGNEGGDVSEDDVADLREKTDPASTDPIVLQMH</sequence>
<dbReference type="GO" id="GO:0005886">
    <property type="term" value="C:plasma membrane"/>
    <property type="evidence" value="ECO:0007669"/>
    <property type="project" value="UniProtKB-SubCell"/>
</dbReference>
<dbReference type="PROSITE" id="PS51007">
    <property type="entry name" value="CYTC"/>
    <property type="match status" value="3"/>
</dbReference>
<keyword evidence="3 9" id="KW-0349">Heme</keyword>
<dbReference type="PIRSF" id="PIRSF000018">
    <property type="entry name" value="Mb_ADH_cyt_c"/>
    <property type="match status" value="1"/>
</dbReference>
<dbReference type="InterPro" id="IPR036909">
    <property type="entry name" value="Cyt_c-like_dom_sf"/>
</dbReference>
<feature type="domain" description="Cytochrome c" evidence="12">
    <location>
        <begin position="194"/>
        <end position="307"/>
    </location>
</feature>
<evidence type="ECO:0000256" key="2">
    <source>
        <dbReference type="ARBA" id="ARBA00022475"/>
    </source>
</evidence>
<evidence type="ECO:0000256" key="7">
    <source>
        <dbReference type="ARBA" id="ARBA00023004"/>
    </source>
</evidence>
<feature type="binding site" description="covalent" evidence="9">
    <location>
        <position position="65"/>
    </location>
    <ligand>
        <name>heme c</name>
        <dbReference type="ChEBI" id="CHEBI:61717"/>
        <label>1</label>
    </ligand>
</feature>
<evidence type="ECO:0000256" key="6">
    <source>
        <dbReference type="ARBA" id="ARBA00022737"/>
    </source>
</evidence>
<dbReference type="OrthoDB" id="5514238at2"/>
<evidence type="ECO:0000256" key="3">
    <source>
        <dbReference type="ARBA" id="ARBA00022617"/>
    </source>
</evidence>
<feature type="binding site" description="covalent" evidence="9">
    <location>
        <position position="343"/>
    </location>
    <ligand>
        <name>heme c</name>
        <dbReference type="ChEBI" id="CHEBI:61717"/>
        <label>3</label>
    </ligand>
</feature>
<feature type="binding site" description="covalent" evidence="9">
    <location>
        <position position="62"/>
    </location>
    <ligand>
        <name>heme c</name>
        <dbReference type="ChEBI" id="CHEBI:61717"/>
        <label>1</label>
    </ligand>
</feature>
<evidence type="ECO:0000256" key="11">
    <source>
        <dbReference type="SAM" id="Phobius"/>
    </source>
</evidence>
<dbReference type="GO" id="GO:0005506">
    <property type="term" value="F:iron ion binding"/>
    <property type="evidence" value="ECO:0007669"/>
    <property type="project" value="InterPro"/>
</dbReference>
<feature type="binding site" description="covalent" evidence="9">
    <location>
        <position position="212"/>
    </location>
    <ligand>
        <name>heme c</name>
        <dbReference type="ChEBI" id="CHEBI:61717"/>
        <label>2</label>
    </ligand>
</feature>
<gene>
    <name evidence="13" type="ORF">D6851_09985</name>
</gene>
<dbReference type="GO" id="GO:0020037">
    <property type="term" value="F:heme binding"/>
    <property type="evidence" value="ECO:0007669"/>
    <property type="project" value="InterPro"/>
</dbReference>
<evidence type="ECO:0000256" key="8">
    <source>
        <dbReference type="ARBA" id="ARBA00023136"/>
    </source>
</evidence>
<protein>
    <submittedName>
        <fullName evidence="13">Cytochrome c</fullName>
    </submittedName>
</protein>
<evidence type="ECO:0000256" key="10">
    <source>
        <dbReference type="PIRSR" id="PIRSR000018-51"/>
    </source>
</evidence>
<keyword evidence="2" id="KW-1003">Cell membrane</keyword>
<feature type="binding site" description="axial binding residue" evidence="10">
    <location>
        <position position="344"/>
    </location>
    <ligand>
        <name>heme c</name>
        <dbReference type="ChEBI" id="CHEBI:61717"/>
        <label>3</label>
    </ligand>
    <ligandPart>
        <name>Fe</name>
        <dbReference type="ChEBI" id="CHEBI:18248"/>
    </ligandPart>
</feature>
<keyword evidence="4 10" id="KW-0479">Metal-binding</keyword>
<proteinExistence type="predicted"/>
<evidence type="ECO:0000313" key="14">
    <source>
        <dbReference type="Proteomes" id="UP000284395"/>
    </source>
</evidence>
<feature type="binding site" description="axial binding residue" evidence="10">
    <location>
        <position position="66"/>
    </location>
    <ligand>
        <name>heme c</name>
        <dbReference type="ChEBI" id="CHEBI:61717"/>
        <label>1</label>
    </ligand>
    <ligandPart>
        <name>Fe</name>
        <dbReference type="ChEBI" id="CHEBI:18248"/>
    </ligandPart>
</feature>
<dbReference type="GO" id="GO:0016614">
    <property type="term" value="F:oxidoreductase activity, acting on CH-OH group of donors"/>
    <property type="evidence" value="ECO:0007669"/>
    <property type="project" value="InterPro"/>
</dbReference>
<dbReference type="InterPro" id="IPR009056">
    <property type="entry name" value="Cyt_c-like_dom"/>
</dbReference>
<accession>A0A420EKJ9</accession>
<evidence type="ECO:0000256" key="4">
    <source>
        <dbReference type="ARBA" id="ARBA00022723"/>
    </source>
</evidence>
<evidence type="ECO:0000256" key="1">
    <source>
        <dbReference type="ARBA" id="ARBA00004236"/>
    </source>
</evidence>
<dbReference type="GO" id="GO:0009055">
    <property type="term" value="F:electron transfer activity"/>
    <property type="evidence" value="ECO:0007669"/>
    <property type="project" value="InterPro"/>
</dbReference>
<feature type="transmembrane region" description="Helical" evidence="11">
    <location>
        <begin position="12"/>
        <end position="29"/>
    </location>
</feature>
<feature type="domain" description="Cytochrome c" evidence="12">
    <location>
        <begin position="48"/>
        <end position="151"/>
    </location>
</feature>
<organism evidence="13 14">
    <name type="scientific">Altericroceibacterium spongiae</name>
    <dbReference type="NCBI Taxonomy" id="2320269"/>
    <lineage>
        <taxon>Bacteria</taxon>
        <taxon>Pseudomonadati</taxon>
        <taxon>Pseudomonadota</taxon>
        <taxon>Alphaproteobacteria</taxon>
        <taxon>Sphingomonadales</taxon>
        <taxon>Erythrobacteraceae</taxon>
        <taxon>Altericroceibacterium</taxon>
    </lineage>
</organism>
<dbReference type="EMBL" id="RAPF01000004">
    <property type="protein sequence ID" value="RKF21225.1"/>
    <property type="molecule type" value="Genomic_DNA"/>
</dbReference>
<feature type="binding site" description="covalent" evidence="9">
    <location>
        <position position="209"/>
    </location>
    <ligand>
        <name>heme c</name>
        <dbReference type="ChEBI" id="CHEBI:61717"/>
        <label>2</label>
    </ligand>
</feature>
<keyword evidence="8 11" id="KW-0472">Membrane</keyword>
<feature type="binding site" description="axial binding residue" evidence="10">
    <location>
        <position position="213"/>
    </location>
    <ligand>
        <name>heme c</name>
        <dbReference type="ChEBI" id="CHEBI:61717"/>
        <label>2</label>
    </ligand>
    <ligandPart>
        <name>Fe</name>
        <dbReference type="ChEBI" id="CHEBI:18248"/>
    </ligandPart>
</feature>
<dbReference type="Proteomes" id="UP000284395">
    <property type="component" value="Unassembled WGS sequence"/>
</dbReference>
<comment type="subcellular location">
    <subcellularLocation>
        <location evidence="1">Cell membrane</location>
    </subcellularLocation>
</comment>
<dbReference type="PANTHER" id="PTHR35008">
    <property type="entry name" value="BLL4482 PROTEIN-RELATED"/>
    <property type="match status" value="1"/>
</dbReference>
<feature type="domain" description="Cytochrome c" evidence="12">
    <location>
        <begin position="327"/>
        <end position="418"/>
    </location>
</feature>
<dbReference type="InterPro" id="IPR051459">
    <property type="entry name" value="Cytochrome_c-type_DH"/>
</dbReference>
<evidence type="ECO:0000256" key="9">
    <source>
        <dbReference type="PIRSR" id="PIRSR000018-50"/>
    </source>
</evidence>
<reference evidence="13 14" key="1">
    <citation type="submission" date="2018-09" db="EMBL/GenBank/DDBJ databases">
        <title>Altererythrobacter spongiae sp. nov., isolated from a marine sponge.</title>
        <authorList>
            <person name="Zhuang L."/>
            <person name="Luo L."/>
        </authorList>
    </citation>
    <scope>NUCLEOTIDE SEQUENCE [LARGE SCALE GENOMIC DNA]</scope>
    <source>
        <strain evidence="13 14">HN-Y73</strain>
    </source>
</reference>